<comment type="caution">
    <text evidence="1">The sequence shown here is derived from an EMBL/GenBank/DDBJ whole genome shotgun (WGS) entry which is preliminary data.</text>
</comment>
<evidence type="ECO:0000313" key="2">
    <source>
        <dbReference type="Proteomes" id="UP001058974"/>
    </source>
</evidence>
<dbReference type="AlphaFoldDB" id="A0A9D4WPX4"/>
<sequence length="112" mass="12853">MKHEWVLQDVVKYEKIEARSIRDVIQDIDGSVRIRTNRSQSFRYNQSNSIGSISNTRNFVDSTIRVNLAGVNFDLTIPRPIYSERTSRLPSPTESQILGVITQKEPFVIDKA</sequence>
<accession>A0A9D4WPX4</accession>
<organism evidence="1 2">
    <name type="scientific">Pisum sativum</name>
    <name type="common">Garden pea</name>
    <name type="synonym">Lathyrus oleraceus</name>
    <dbReference type="NCBI Taxonomy" id="3888"/>
    <lineage>
        <taxon>Eukaryota</taxon>
        <taxon>Viridiplantae</taxon>
        <taxon>Streptophyta</taxon>
        <taxon>Embryophyta</taxon>
        <taxon>Tracheophyta</taxon>
        <taxon>Spermatophyta</taxon>
        <taxon>Magnoliopsida</taxon>
        <taxon>eudicotyledons</taxon>
        <taxon>Gunneridae</taxon>
        <taxon>Pentapetalae</taxon>
        <taxon>rosids</taxon>
        <taxon>fabids</taxon>
        <taxon>Fabales</taxon>
        <taxon>Fabaceae</taxon>
        <taxon>Papilionoideae</taxon>
        <taxon>50 kb inversion clade</taxon>
        <taxon>NPAAA clade</taxon>
        <taxon>Hologalegina</taxon>
        <taxon>IRL clade</taxon>
        <taxon>Fabeae</taxon>
        <taxon>Lathyrus</taxon>
    </lineage>
</organism>
<evidence type="ECO:0000313" key="1">
    <source>
        <dbReference type="EMBL" id="KAI5405453.1"/>
    </source>
</evidence>
<gene>
    <name evidence="1" type="ORF">KIW84_052298</name>
</gene>
<reference evidence="1 2" key="1">
    <citation type="journal article" date="2022" name="Nat. Genet.">
        <title>Improved pea reference genome and pan-genome highlight genomic features and evolutionary characteristics.</title>
        <authorList>
            <person name="Yang T."/>
            <person name="Liu R."/>
            <person name="Luo Y."/>
            <person name="Hu S."/>
            <person name="Wang D."/>
            <person name="Wang C."/>
            <person name="Pandey M.K."/>
            <person name="Ge S."/>
            <person name="Xu Q."/>
            <person name="Li N."/>
            <person name="Li G."/>
            <person name="Huang Y."/>
            <person name="Saxena R.K."/>
            <person name="Ji Y."/>
            <person name="Li M."/>
            <person name="Yan X."/>
            <person name="He Y."/>
            <person name="Liu Y."/>
            <person name="Wang X."/>
            <person name="Xiang C."/>
            <person name="Varshney R.K."/>
            <person name="Ding H."/>
            <person name="Gao S."/>
            <person name="Zong X."/>
        </authorList>
    </citation>
    <scope>NUCLEOTIDE SEQUENCE [LARGE SCALE GENOMIC DNA]</scope>
    <source>
        <strain evidence="1 2">cv. Zhongwan 6</strain>
    </source>
</reference>
<dbReference type="EMBL" id="JAMSHJ010000005">
    <property type="protein sequence ID" value="KAI5405453.1"/>
    <property type="molecule type" value="Genomic_DNA"/>
</dbReference>
<proteinExistence type="predicted"/>
<dbReference type="Gramene" id="Psat05G0229800-T1">
    <property type="protein sequence ID" value="KAI5405453.1"/>
    <property type="gene ID" value="KIW84_052298"/>
</dbReference>
<keyword evidence="2" id="KW-1185">Reference proteome</keyword>
<name>A0A9D4WPX4_PEA</name>
<dbReference type="Proteomes" id="UP001058974">
    <property type="component" value="Chromosome 5"/>
</dbReference>
<protein>
    <submittedName>
        <fullName evidence="1">Uncharacterized protein</fullName>
    </submittedName>
</protein>